<dbReference type="STRING" id="1416801.SAMN05192553_101252"/>
<dbReference type="PANTHER" id="PTHR46268:SF6">
    <property type="entry name" value="UNIVERSAL STRESS PROTEIN UP12"/>
    <property type="match status" value="1"/>
</dbReference>
<evidence type="ECO:0000313" key="3">
    <source>
        <dbReference type="EMBL" id="SEI77890.1"/>
    </source>
</evidence>
<evidence type="ECO:0000256" key="1">
    <source>
        <dbReference type="ARBA" id="ARBA00008791"/>
    </source>
</evidence>
<dbReference type="InterPro" id="IPR006016">
    <property type="entry name" value="UspA"/>
</dbReference>
<dbReference type="Proteomes" id="UP000199403">
    <property type="component" value="Unassembled WGS sequence"/>
</dbReference>
<proteinExistence type="inferred from homology"/>
<evidence type="ECO:0000259" key="2">
    <source>
        <dbReference type="Pfam" id="PF00582"/>
    </source>
</evidence>
<accession>A0A1H6TNR4</accession>
<dbReference type="Gene3D" id="3.40.50.620">
    <property type="entry name" value="HUPs"/>
    <property type="match status" value="2"/>
</dbReference>
<dbReference type="OrthoDB" id="1522603at2"/>
<reference evidence="4" key="1">
    <citation type="submission" date="2016-10" db="EMBL/GenBank/DDBJ databases">
        <authorList>
            <person name="Varghese N."/>
            <person name="Submissions S."/>
        </authorList>
    </citation>
    <scope>NUCLEOTIDE SEQUENCE [LARGE SCALE GENOMIC DNA]</scope>
    <source>
        <strain evidence="4">IBRC-M 10761</strain>
    </source>
</reference>
<dbReference type="EMBL" id="FNZH01000001">
    <property type="protein sequence ID" value="SEI77890.1"/>
    <property type="molecule type" value="Genomic_DNA"/>
</dbReference>
<dbReference type="PANTHER" id="PTHR46268">
    <property type="entry name" value="STRESS RESPONSE PROTEIN NHAX"/>
    <property type="match status" value="1"/>
</dbReference>
<feature type="domain" description="UspA" evidence="2">
    <location>
        <begin position="150"/>
        <end position="271"/>
    </location>
</feature>
<comment type="similarity">
    <text evidence="1">Belongs to the universal stress protein A family.</text>
</comment>
<dbReference type="SUPFAM" id="SSF52402">
    <property type="entry name" value="Adenine nucleotide alpha hydrolases-like"/>
    <property type="match status" value="2"/>
</dbReference>
<dbReference type="PRINTS" id="PR01438">
    <property type="entry name" value="UNVRSLSTRESS"/>
</dbReference>
<dbReference type="CDD" id="cd00293">
    <property type="entry name" value="USP-like"/>
    <property type="match status" value="2"/>
</dbReference>
<dbReference type="RefSeq" id="WP_092168367.1">
    <property type="nucleotide sequence ID" value="NZ_FNZH01000001.1"/>
</dbReference>
<gene>
    <name evidence="3" type="ORF">SAMN05192553_101252</name>
</gene>
<dbReference type="InterPro" id="IPR006015">
    <property type="entry name" value="Universal_stress_UspA"/>
</dbReference>
<name>A0A1H6TNR4_9BACT</name>
<keyword evidence="4" id="KW-1185">Reference proteome</keyword>
<protein>
    <submittedName>
        <fullName evidence="3">Nucleotide-binding universal stress protein, UspA family</fullName>
    </submittedName>
</protein>
<evidence type="ECO:0000313" key="4">
    <source>
        <dbReference type="Proteomes" id="UP000199403"/>
    </source>
</evidence>
<feature type="domain" description="UspA" evidence="2">
    <location>
        <begin position="1"/>
        <end position="142"/>
    </location>
</feature>
<dbReference type="InterPro" id="IPR014729">
    <property type="entry name" value="Rossmann-like_a/b/a_fold"/>
</dbReference>
<sequence length="280" mass="31402">MKKLLVPTDFSAYADAALDFARQLAQKYDAEIYLTHVVLTPVNWTKLTKEQENLYPDTLEIIRKAKKELSLRLERLKEAGVRASEWLHFSDGKERLISYISAEKIDMVVMGSHGKYGFKAHVLGSNTYTVLRKAGIPVVVVKPSEGAFTFGKVVLATDFKEASGKAFQTLGDTIRFMGGTPELLYVNTPANFMENSQIKQLGEEFLQKFGLYPHEIHIYSAYNVERGIIQFAQEADVDAVALITHGKTDLQQLFSPSVTENLVTYLDKPVISLNVTAFDQ</sequence>
<organism evidence="3 4">
    <name type="scientific">Cyclobacterium xiamenense</name>
    <dbReference type="NCBI Taxonomy" id="1297121"/>
    <lineage>
        <taxon>Bacteria</taxon>
        <taxon>Pseudomonadati</taxon>
        <taxon>Bacteroidota</taxon>
        <taxon>Cytophagia</taxon>
        <taxon>Cytophagales</taxon>
        <taxon>Cyclobacteriaceae</taxon>
        <taxon>Cyclobacterium</taxon>
    </lineage>
</organism>
<dbReference type="Pfam" id="PF00582">
    <property type="entry name" value="Usp"/>
    <property type="match status" value="2"/>
</dbReference>
<dbReference type="AlphaFoldDB" id="A0A1H6TNR4"/>